<accession>A0A9X1JPL4</accession>
<comment type="caution">
    <text evidence="1">The sequence shown here is derived from an EMBL/GenBank/DDBJ whole genome shotgun (WGS) entry which is preliminary data.</text>
</comment>
<sequence length="302" mass="35493">MKFFHLLISLTLILTSCKSDEDETKGKSITIEEETIKLSPKRPNLNISILLDLSDRINPKKYPNPAMEYFERDLGYIHSIAKSFEWHVRNKRSIKINDHIQLYIDPEPSDSNLNEKINSLNITFTKNNAKRELIMKTSALYDSISKQIYNSAIEDNNYVGSDIWGFFKTNVEDFCIQENYRNILVILTDGYLYHKYSKLKEGNLTSYLTPQNIRSFQLNKLDWEDKIKNKNFGFIATRDNLEELEVLVLGINPDSKNPYEQDVILRYWTDWLTKMNVKDFEIKTASLPANMDKIIKEYIFKE</sequence>
<gene>
    <name evidence="1" type="ORF">KCG49_02340</name>
</gene>
<evidence type="ECO:0000313" key="1">
    <source>
        <dbReference type="EMBL" id="MBV7268028.1"/>
    </source>
</evidence>
<dbReference type="RefSeq" id="WP_218544581.1">
    <property type="nucleotide sequence ID" value="NZ_JAGSPD010000002.1"/>
</dbReference>
<dbReference type="Proteomes" id="UP001138894">
    <property type="component" value="Unassembled WGS sequence"/>
</dbReference>
<organism evidence="1 2">
    <name type="scientific">Winogradskyella luteola</name>
    <dbReference type="NCBI Taxonomy" id="2828330"/>
    <lineage>
        <taxon>Bacteria</taxon>
        <taxon>Pseudomonadati</taxon>
        <taxon>Bacteroidota</taxon>
        <taxon>Flavobacteriia</taxon>
        <taxon>Flavobacteriales</taxon>
        <taxon>Flavobacteriaceae</taxon>
        <taxon>Winogradskyella</taxon>
    </lineage>
</organism>
<dbReference type="EMBL" id="JAGSPD010000002">
    <property type="protein sequence ID" value="MBV7268028.1"/>
    <property type="molecule type" value="Genomic_DNA"/>
</dbReference>
<evidence type="ECO:0000313" key="2">
    <source>
        <dbReference type="Proteomes" id="UP001138894"/>
    </source>
</evidence>
<proteinExistence type="predicted"/>
<protein>
    <submittedName>
        <fullName evidence="1">Uncharacterized protein</fullName>
    </submittedName>
</protein>
<reference evidence="1" key="1">
    <citation type="submission" date="2021-04" db="EMBL/GenBank/DDBJ databases">
        <authorList>
            <person name="Pira H."/>
            <person name="Risdian C."/>
            <person name="Wink J."/>
        </authorList>
    </citation>
    <scope>NUCLEOTIDE SEQUENCE</scope>
    <source>
        <strain evidence="1">WHY3</strain>
    </source>
</reference>
<name>A0A9X1JPL4_9FLAO</name>
<dbReference type="AlphaFoldDB" id="A0A9X1JPL4"/>
<keyword evidence="2" id="KW-1185">Reference proteome</keyword>
<dbReference type="PROSITE" id="PS51257">
    <property type="entry name" value="PROKAR_LIPOPROTEIN"/>
    <property type="match status" value="1"/>
</dbReference>